<evidence type="ECO:0000256" key="7">
    <source>
        <dbReference type="ARBA" id="ARBA00022989"/>
    </source>
</evidence>
<dbReference type="Pfam" id="PF07963">
    <property type="entry name" value="N_methyl"/>
    <property type="match status" value="1"/>
</dbReference>
<feature type="domain" description="General secretion pathway GspH" evidence="12">
    <location>
        <begin position="46"/>
        <end position="143"/>
    </location>
</feature>
<keyword evidence="6 11" id="KW-0812">Transmembrane</keyword>
<dbReference type="PROSITE" id="PS00409">
    <property type="entry name" value="PROKAR_NTER_METHYL"/>
    <property type="match status" value="1"/>
</dbReference>
<dbReference type="KEGG" id="sflv:IC614_06315"/>
<evidence type="ECO:0000256" key="10">
    <source>
        <dbReference type="ARBA" id="ARBA00030775"/>
    </source>
</evidence>
<keyword evidence="3" id="KW-1003">Cell membrane</keyword>
<evidence type="ECO:0000259" key="12">
    <source>
        <dbReference type="Pfam" id="PF12019"/>
    </source>
</evidence>
<dbReference type="GO" id="GO:0015628">
    <property type="term" value="P:protein secretion by the type II secretion system"/>
    <property type="evidence" value="ECO:0007669"/>
    <property type="project" value="InterPro"/>
</dbReference>
<dbReference type="RefSeq" id="WP_200970526.1">
    <property type="nucleotide sequence ID" value="NZ_CP065592.1"/>
</dbReference>
<dbReference type="GO" id="GO:0015627">
    <property type="term" value="C:type II protein secretion system complex"/>
    <property type="evidence" value="ECO:0007669"/>
    <property type="project" value="InterPro"/>
</dbReference>
<comment type="subcellular location">
    <subcellularLocation>
        <location evidence="1">Cell inner membrane</location>
        <topology evidence="1">Single-pass membrane protein</topology>
    </subcellularLocation>
</comment>
<keyword evidence="14" id="KW-1185">Reference proteome</keyword>
<dbReference type="NCBIfam" id="TIGR02532">
    <property type="entry name" value="IV_pilin_GFxxxE"/>
    <property type="match status" value="1"/>
</dbReference>
<dbReference type="Proteomes" id="UP000594873">
    <property type="component" value="Chromosome"/>
</dbReference>
<evidence type="ECO:0000313" key="13">
    <source>
        <dbReference type="EMBL" id="QPQ53994.1"/>
    </source>
</evidence>
<evidence type="ECO:0000256" key="8">
    <source>
        <dbReference type="ARBA" id="ARBA00023136"/>
    </source>
</evidence>
<sequence length="149" mass="15776">MRISAPSRSDAGFTLVELLIVLVVMGLLASVVVVAMPDPKGSVMAEAQRFAARAKAAQDKAILDGRAVAVRVSADGYSFEQRRDGAWQPMAPPYSTFEWHDRTAAAMTAPGRFLFDATGIAEPASLTLTRDGERARVEIDGGGAVRVGA</sequence>
<evidence type="ECO:0000256" key="6">
    <source>
        <dbReference type="ARBA" id="ARBA00022692"/>
    </source>
</evidence>
<protein>
    <recommendedName>
        <fullName evidence="2">Type II secretion system protein H</fullName>
    </recommendedName>
    <alternativeName>
        <fullName evidence="10">General secretion pathway protein H</fullName>
    </alternativeName>
</protein>
<feature type="transmembrane region" description="Helical" evidence="11">
    <location>
        <begin position="12"/>
        <end position="36"/>
    </location>
</feature>
<evidence type="ECO:0000256" key="5">
    <source>
        <dbReference type="ARBA" id="ARBA00022519"/>
    </source>
</evidence>
<dbReference type="InterPro" id="IPR002416">
    <property type="entry name" value="T2SS_protein-GspH"/>
</dbReference>
<dbReference type="EMBL" id="CP065592">
    <property type="protein sequence ID" value="QPQ53994.1"/>
    <property type="molecule type" value="Genomic_DNA"/>
</dbReference>
<keyword evidence="5" id="KW-0997">Cell inner membrane</keyword>
<evidence type="ECO:0000256" key="2">
    <source>
        <dbReference type="ARBA" id="ARBA00021549"/>
    </source>
</evidence>
<keyword evidence="8 11" id="KW-0472">Membrane</keyword>
<dbReference type="GO" id="GO:0005886">
    <property type="term" value="C:plasma membrane"/>
    <property type="evidence" value="ECO:0007669"/>
    <property type="project" value="UniProtKB-SubCell"/>
</dbReference>
<dbReference type="InterPro" id="IPR045584">
    <property type="entry name" value="Pilin-like"/>
</dbReference>
<accession>A0A7T2LL34</accession>
<keyword evidence="4" id="KW-0488">Methylation</keyword>
<dbReference type="InterPro" id="IPR022346">
    <property type="entry name" value="T2SS_GspH"/>
</dbReference>
<gene>
    <name evidence="13" type="ORF">IC614_06315</name>
</gene>
<evidence type="ECO:0000256" key="1">
    <source>
        <dbReference type="ARBA" id="ARBA00004377"/>
    </source>
</evidence>
<evidence type="ECO:0000256" key="4">
    <source>
        <dbReference type="ARBA" id="ARBA00022481"/>
    </source>
</evidence>
<proteinExistence type="inferred from homology"/>
<dbReference type="SUPFAM" id="SSF54523">
    <property type="entry name" value="Pili subunits"/>
    <property type="match status" value="1"/>
</dbReference>
<evidence type="ECO:0000256" key="9">
    <source>
        <dbReference type="ARBA" id="ARBA00025772"/>
    </source>
</evidence>
<evidence type="ECO:0000256" key="11">
    <source>
        <dbReference type="SAM" id="Phobius"/>
    </source>
</evidence>
<dbReference type="Pfam" id="PF12019">
    <property type="entry name" value="GspH"/>
    <property type="match status" value="1"/>
</dbReference>
<comment type="similarity">
    <text evidence="9">Belongs to the GSP H family.</text>
</comment>
<evidence type="ECO:0000313" key="14">
    <source>
        <dbReference type="Proteomes" id="UP000594873"/>
    </source>
</evidence>
<reference evidence="13 14" key="1">
    <citation type="submission" date="2020-11" db="EMBL/GenBank/DDBJ databases">
        <title>Genome seq and assembly of Sphingosinicella sp.</title>
        <authorList>
            <person name="Chhetri G."/>
        </authorList>
    </citation>
    <scope>NUCLEOTIDE SEQUENCE [LARGE SCALE GENOMIC DNA]</scope>
    <source>
        <strain evidence="13 14">UDD2</strain>
    </source>
</reference>
<dbReference type="Gene3D" id="3.55.40.10">
    <property type="entry name" value="minor pseudopilin epsh domain"/>
    <property type="match status" value="1"/>
</dbReference>
<organism evidence="13 14">
    <name type="scientific">Allosphingosinicella flava</name>
    <dbReference type="NCBI Taxonomy" id="2771430"/>
    <lineage>
        <taxon>Bacteria</taxon>
        <taxon>Pseudomonadati</taxon>
        <taxon>Pseudomonadota</taxon>
        <taxon>Alphaproteobacteria</taxon>
        <taxon>Sphingomonadales</taxon>
        <taxon>Sphingomonadaceae</taxon>
        <taxon>Allosphingosinicella</taxon>
    </lineage>
</organism>
<keyword evidence="7 11" id="KW-1133">Transmembrane helix</keyword>
<name>A0A7T2LL34_9SPHN</name>
<dbReference type="InterPro" id="IPR012902">
    <property type="entry name" value="N_methyl_site"/>
</dbReference>
<dbReference type="AlphaFoldDB" id="A0A7T2LL34"/>
<evidence type="ECO:0000256" key="3">
    <source>
        <dbReference type="ARBA" id="ARBA00022475"/>
    </source>
</evidence>
<dbReference type="PRINTS" id="PR00885">
    <property type="entry name" value="BCTERIALGSPH"/>
</dbReference>